<dbReference type="InterPro" id="IPR031167">
    <property type="entry name" value="G_OBG"/>
</dbReference>
<dbReference type="InterPro" id="IPR006073">
    <property type="entry name" value="GTP-bd"/>
</dbReference>
<evidence type="ECO:0000256" key="1">
    <source>
        <dbReference type="ARBA" id="ARBA00022741"/>
    </source>
</evidence>
<accession>A0A226EFA3</accession>
<gene>
    <name evidence="3" type="ORF">Fcan01_09726</name>
</gene>
<dbReference type="PROSITE" id="PS51710">
    <property type="entry name" value="G_OBG"/>
    <property type="match status" value="1"/>
</dbReference>
<sequence length="120" mass="13066">MGILEKIAEIEREIARTQKNKATEYHLGLLKAKLAKYRSQLLEPTGKKGEKGEGFDVLKSGDARVALVGFPSVGKSTLLSTVTKTESECAAYEFTTLTCIPGVIEYKGANIQVSFQLVVD</sequence>
<feature type="domain" description="OBG-type G" evidence="2">
    <location>
        <begin position="63"/>
        <end position="120"/>
    </location>
</feature>
<dbReference type="PANTHER" id="PTHR43127">
    <property type="entry name" value="DEVELOPMENTALLY-REGULATED GTP-BINDING PROTEIN 2"/>
    <property type="match status" value="1"/>
</dbReference>
<keyword evidence="4" id="KW-1185">Reference proteome</keyword>
<dbReference type="PRINTS" id="PR00326">
    <property type="entry name" value="GTP1OBG"/>
</dbReference>
<dbReference type="EMBL" id="LNIX01000004">
    <property type="protein sequence ID" value="OXA55928.1"/>
    <property type="molecule type" value="Genomic_DNA"/>
</dbReference>
<name>A0A226EFA3_FOLCA</name>
<dbReference type="OrthoDB" id="603at2759"/>
<evidence type="ECO:0000313" key="4">
    <source>
        <dbReference type="Proteomes" id="UP000198287"/>
    </source>
</evidence>
<protein>
    <submittedName>
        <fullName evidence="3">Developmentally-regulated GTP-binding protein 2</fullName>
    </submittedName>
</protein>
<dbReference type="SUPFAM" id="SSF52540">
    <property type="entry name" value="P-loop containing nucleoside triphosphate hydrolases"/>
    <property type="match status" value="1"/>
</dbReference>
<dbReference type="InterPro" id="IPR027417">
    <property type="entry name" value="P-loop_NTPase"/>
</dbReference>
<keyword evidence="1" id="KW-0547">Nucleotide-binding</keyword>
<comment type="caution">
    <text evidence="3">The sequence shown here is derived from an EMBL/GenBank/DDBJ whole genome shotgun (WGS) entry which is preliminary data.</text>
</comment>
<dbReference type="OMA" id="FTTLIMY"/>
<dbReference type="GO" id="GO:0005525">
    <property type="term" value="F:GTP binding"/>
    <property type="evidence" value="ECO:0007669"/>
    <property type="project" value="InterPro"/>
</dbReference>
<dbReference type="Gene3D" id="6.10.140.1070">
    <property type="match status" value="1"/>
</dbReference>
<dbReference type="Proteomes" id="UP000198287">
    <property type="component" value="Unassembled WGS sequence"/>
</dbReference>
<reference evidence="3 4" key="1">
    <citation type="submission" date="2015-12" db="EMBL/GenBank/DDBJ databases">
        <title>The genome of Folsomia candida.</title>
        <authorList>
            <person name="Faddeeva A."/>
            <person name="Derks M.F."/>
            <person name="Anvar Y."/>
            <person name="Smit S."/>
            <person name="Van Straalen N."/>
            <person name="Roelofs D."/>
        </authorList>
    </citation>
    <scope>NUCLEOTIDE SEQUENCE [LARGE SCALE GENOMIC DNA]</scope>
    <source>
        <strain evidence="3 4">VU population</strain>
        <tissue evidence="3">Whole body</tissue>
    </source>
</reference>
<dbReference type="InterPro" id="IPR045001">
    <property type="entry name" value="DRG"/>
</dbReference>
<proteinExistence type="predicted"/>
<evidence type="ECO:0000259" key="2">
    <source>
        <dbReference type="PROSITE" id="PS51710"/>
    </source>
</evidence>
<dbReference type="AlphaFoldDB" id="A0A226EFA3"/>
<dbReference type="Pfam" id="PF01926">
    <property type="entry name" value="MMR_HSR1"/>
    <property type="match status" value="1"/>
</dbReference>
<evidence type="ECO:0000313" key="3">
    <source>
        <dbReference type="EMBL" id="OXA55928.1"/>
    </source>
</evidence>
<dbReference type="GO" id="GO:0003924">
    <property type="term" value="F:GTPase activity"/>
    <property type="evidence" value="ECO:0007669"/>
    <property type="project" value="InterPro"/>
</dbReference>
<dbReference type="STRING" id="158441.A0A226EFA3"/>
<organism evidence="3 4">
    <name type="scientific">Folsomia candida</name>
    <name type="common">Springtail</name>
    <dbReference type="NCBI Taxonomy" id="158441"/>
    <lineage>
        <taxon>Eukaryota</taxon>
        <taxon>Metazoa</taxon>
        <taxon>Ecdysozoa</taxon>
        <taxon>Arthropoda</taxon>
        <taxon>Hexapoda</taxon>
        <taxon>Collembola</taxon>
        <taxon>Entomobryomorpha</taxon>
        <taxon>Isotomoidea</taxon>
        <taxon>Isotomidae</taxon>
        <taxon>Proisotominae</taxon>
        <taxon>Folsomia</taxon>
    </lineage>
</organism>